<dbReference type="PANTHER" id="PTHR40037:SF1">
    <property type="entry name" value="PHOSPHOESTERASE SAOUHSC_00951-RELATED"/>
    <property type="match status" value="1"/>
</dbReference>
<dbReference type="Pfam" id="PF13563">
    <property type="entry name" value="2_5_RNA_ligase2"/>
    <property type="match status" value="1"/>
</dbReference>
<sequence>MDNPKSVELNEKSAKRRFFVALLPPSDVQGKVNEVKGVMRDRFDSKAAFRSPPHITLHAPFEWPVSAIDRLQDSLSKFAYTQMPVPVSLDGFNAFSPHVIYIDVVKSTSLMTLHPKLITHLETDIALVSRQERKRAYVPHLTVAFRDLKPNMFRKAWAEFQRQEFHADFTASHLSLLVYSGNLWTVKESYEFVGSKALN</sequence>
<dbReference type="Proteomes" id="UP000249354">
    <property type="component" value="Unassembled WGS sequence"/>
</dbReference>
<reference evidence="2" key="1">
    <citation type="submission" date="2018-04" db="EMBL/GenBank/DDBJ databases">
        <authorList>
            <person name="Cornet L."/>
        </authorList>
    </citation>
    <scope>NUCLEOTIDE SEQUENCE [LARGE SCALE GENOMIC DNA]</scope>
</reference>
<proteinExistence type="predicted"/>
<reference evidence="1 2" key="2">
    <citation type="submission" date="2018-06" db="EMBL/GenBank/DDBJ databases">
        <title>Metagenomic assembly of (sub)arctic Cyanobacteria and their associated microbiome from non-axenic cultures.</title>
        <authorList>
            <person name="Baurain D."/>
        </authorList>
    </citation>
    <scope>NUCLEOTIDE SEQUENCE [LARGE SCALE GENOMIC DNA]</scope>
    <source>
        <strain evidence="1">ULC129bin1</strain>
    </source>
</reference>
<dbReference type="InterPro" id="IPR050580">
    <property type="entry name" value="2H_phosphoesterase_YjcG-like"/>
</dbReference>
<organism evidence="1 2">
    <name type="scientific">Leptolyngbya foveolarum</name>
    <dbReference type="NCBI Taxonomy" id="47253"/>
    <lineage>
        <taxon>Bacteria</taxon>
        <taxon>Bacillati</taxon>
        <taxon>Cyanobacteriota</taxon>
        <taxon>Cyanophyceae</taxon>
        <taxon>Leptolyngbyales</taxon>
        <taxon>Leptolyngbyaceae</taxon>
        <taxon>Leptolyngbya group</taxon>
        <taxon>Leptolyngbya</taxon>
    </lineage>
</organism>
<dbReference type="EMBL" id="QBMC01000010">
    <property type="protein sequence ID" value="PZO22405.1"/>
    <property type="molecule type" value="Genomic_DNA"/>
</dbReference>
<accession>A0A2W4WJ58</accession>
<dbReference type="AlphaFoldDB" id="A0A2W4WJ58"/>
<comment type="caution">
    <text evidence="1">The sequence shown here is derived from an EMBL/GenBank/DDBJ whole genome shotgun (WGS) entry which is preliminary data.</text>
</comment>
<evidence type="ECO:0000313" key="1">
    <source>
        <dbReference type="EMBL" id="PZO22405.1"/>
    </source>
</evidence>
<dbReference type="PANTHER" id="PTHR40037">
    <property type="entry name" value="PHOSPHOESTERASE YJCG-RELATED"/>
    <property type="match status" value="1"/>
</dbReference>
<dbReference type="InterPro" id="IPR009097">
    <property type="entry name" value="Cyclic_Pdiesterase"/>
</dbReference>
<dbReference type="Gene3D" id="3.90.1140.10">
    <property type="entry name" value="Cyclic phosphodiesterase"/>
    <property type="match status" value="1"/>
</dbReference>
<keyword evidence="1" id="KW-0436">Ligase</keyword>
<protein>
    <submittedName>
        <fullName evidence="1">2'-5' RNA ligase</fullName>
    </submittedName>
</protein>
<dbReference type="SUPFAM" id="SSF55144">
    <property type="entry name" value="LigT-like"/>
    <property type="match status" value="1"/>
</dbReference>
<evidence type="ECO:0000313" key="2">
    <source>
        <dbReference type="Proteomes" id="UP000249354"/>
    </source>
</evidence>
<dbReference type="GO" id="GO:0016874">
    <property type="term" value="F:ligase activity"/>
    <property type="evidence" value="ECO:0007669"/>
    <property type="project" value="UniProtKB-KW"/>
</dbReference>
<name>A0A2W4WJ58_9CYAN</name>
<gene>
    <name evidence="1" type="ORF">DCF25_02790</name>
</gene>